<organism evidence="1 2">
    <name type="scientific">Facklamia hominis</name>
    <dbReference type="NCBI Taxonomy" id="178214"/>
    <lineage>
        <taxon>Bacteria</taxon>
        <taxon>Bacillati</taxon>
        <taxon>Bacillota</taxon>
        <taxon>Bacilli</taxon>
        <taxon>Lactobacillales</taxon>
        <taxon>Aerococcaceae</taxon>
        <taxon>Facklamia</taxon>
    </lineage>
</organism>
<proteinExistence type="predicted"/>
<gene>
    <name evidence="1" type="ORF">QP433_08200</name>
</gene>
<evidence type="ECO:0000313" key="1">
    <source>
        <dbReference type="EMBL" id="MDK7187962.1"/>
    </source>
</evidence>
<sequence>MKLDYDCMRTILFEIERSTSFERDFEFDISNVQEALSDFSPDKIQYHIRQMHWSGLCTKPTFHSDGCFLKDLTPEGHKFLSDVRSDTNWNKTKQIAEKAGIFTIDSLKTIAIGVATASIQKYLP</sequence>
<evidence type="ECO:0000313" key="2">
    <source>
        <dbReference type="Proteomes" id="UP001229251"/>
    </source>
</evidence>
<name>A0AAJ1Q7D3_9LACT</name>
<accession>A0AAJ1Q7D3</accession>
<dbReference type="AlphaFoldDB" id="A0AAJ1Q7D3"/>
<reference evidence="1" key="1">
    <citation type="submission" date="2023-05" db="EMBL/GenBank/DDBJ databases">
        <title>Cataloging the Phylogenetic Diversity of Human Bladder Bacteria.</title>
        <authorList>
            <person name="Du J."/>
        </authorList>
    </citation>
    <scope>NUCLEOTIDE SEQUENCE</scope>
    <source>
        <strain evidence="1">UMB1231</strain>
    </source>
</reference>
<dbReference type="Proteomes" id="UP001229251">
    <property type="component" value="Unassembled WGS sequence"/>
</dbReference>
<dbReference type="InterPro" id="IPR019650">
    <property type="entry name" value="DUF2513"/>
</dbReference>
<protein>
    <submittedName>
        <fullName evidence="1">DUF2513 domain-containing protein</fullName>
    </submittedName>
</protein>
<dbReference type="EMBL" id="JASOOE010000018">
    <property type="protein sequence ID" value="MDK7187962.1"/>
    <property type="molecule type" value="Genomic_DNA"/>
</dbReference>
<comment type="caution">
    <text evidence="1">The sequence shown here is derived from an EMBL/GenBank/DDBJ whole genome shotgun (WGS) entry which is preliminary data.</text>
</comment>
<dbReference type="RefSeq" id="WP_285066387.1">
    <property type="nucleotide sequence ID" value="NZ_JASOOE010000018.1"/>
</dbReference>
<dbReference type="Pfam" id="PF10711">
    <property type="entry name" value="DUF2513"/>
    <property type="match status" value="1"/>
</dbReference>